<dbReference type="InterPro" id="IPR000210">
    <property type="entry name" value="BTB/POZ_dom"/>
</dbReference>
<dbReference type="Gene3D" id="3.30.710.10">
    <property type="entry name" value="Potassium Channel Kv1.1, Chain A"/>
    <property type="match status" value="1"/>
</dbReference>
<dbReference type="InterPro" id="IPR011333">
    <property type="entry name" value="SKP1/BTB/POZ_sf"/>
</dbReference>
<gene>
    <name evidence="3" type="ORF">HU200_027311</name>
</gene>
<dbReference type="GO" id="GO:0016567">
    <property type="term" value="P:protein ubiquitination"/>
    <property type="evidence" value="ECO:0007669"/>
    <property type="project" value="InterPro"/>
</dbReference>
<evidence type="ECO:0000259" key="2">
    <source>
        <dbReference type="Pfam" id="PF00651"/>
    </source>
</evidence>
<dbReference type="PANTHER" id="PTHR26379">
    <property type="entry name" value="BTB/POZ AND MATH DOMAIN-CONTAINING PROTEIN 1"/>
    <property type="match status" value="1"/>
</dbReference>
<reference evidence="3" key="1">
    <citation type="submission" date="2020-07" db="EMBL/GenBank/DDBJ databases">
        <title>Genome sequence and genetic diversity analysis of an under-domesticated orphan crop, white fonio (Digitaria exilis).</title>
        <authorList>
            <person name="Bennetzen J.L."/>
            <person name="Chen S."/>
            <person name="Ma X."/>
            <person name="Wang X."/>
            <person name="Yssel A.E.J."/>
            <person name="Chaluvadi S.R."/>
            <person name="Johnson M."/>
            <person name="Gangashetty P."/>
            <person name="Hamidou F."/>
            <person name="Sanogo M.D."/>
            <person name="Zwaenepoel A."/>
            <person name="Wallace J."/>
            <person name="Van De Peer Y."/>
            <person name="Van Deynze A."/>
        </authorList>
    </citation>
    <scope>NUCLEOTIDE SEQUENCE</scope>
    <source>
        <tissue evidence="3">Leaves</tissue>
    </source>
</reference>
<dbReference type="EMBL" id="JACEFO010001734">
    <property type="protein sequence ID" value="KAF8714784.1"/>
    <property type="molecule type" value="Genomic_DNA"/>
</dbReference>
<sequence>MEAQVFQALLVFVYTDTWPEVEQEDEPAMSQHLLVAADRYGLERLKLMCEDKLISHIDSNSVATLVSLAHTSSVPK</sequence>
<comment type="caution">
    <text evidence="3">The sequence shown here is derived from an EMBL/GenBank/DDBJ whole genome shotgun (WGS) entry which is preliminary data.</text>
</comment>
<protein>
    <recommendedName>
        <fullName evidence="2">BTB domain-containing protein</fullName>
    </recommendedName>
</protein>
<dbReference type="SUPFAM" id="SSF54695">
    <property type="entry name" value="POZ domain"/>
    <property type="match status" value="1"/>
</dbReference>
<comment type="pathway">
    <text evidence="1">Protein modification; protein ubiquitination.</text>
</comment>
<organism evidence="3 4">
    <name type="scientific">Digitaria exilis</name>
    <dbReference type="NCBI Taxonomy" id="1010633"/>
    <lineage>
        <taxon>Eukaryota</taxon>
        <taxon>Viridiplantae</taxon>
        <taxon>Streptophyta</taxon>
        <taxon>Embryophyta</taxon>
        <taxon>Tracheophyta</taxon>
        <taxon>Spermatophyta</taxon>
        <taxon>Magnoliopsida</taxon>
        <taxon>Liliopsida</taxon>
        <taxon>Poales</taxon>
        <taxon>Poaceae</taxon>
        <taxon>PACMAD clade</taxon>
        <taxon>Panicoideae</taxon>
        <taxon>Panicodae</taxon>
        <taxon>Paniceae</taxon>
        <taxon>Anthephorinae</taxon>
        <taxon>Digitaria</taxon>
    </lineage>
</organism>
<dbReference type="OrthoDB" id="681301at2759"/>
<evidence type="ECO:0000313" key="3">
    <source>
        <dbReference type="EMBL" id="KAF8714784.1"/>
    </source>
</evidence>
<evidence type="ECO:0000256" key="1">
    <source>
        <dbReference type="ARBA" id="ARBA00004906"/>
    </source>
</evidence>
<dbReference type="PANTHER" id="PTHR26379:SF382">
    <property type="entry name" value="OS10G0435900 PROTEIN"/>
    <property type="match status" value="1"/>
</dbReference>
<dbReference type="InterPro" id="IPR045005">
    <property type="entry name" value="BPM1-6"/>
</dbReference>
<accession>A0A835BU20</accession>
<dbReference type="Pfam" id="PF00651">
    <property type="entry name" value="BTB"/>
    <property type="match status" value="1"/>
</dbReference>
<keyword evidence="4" id="KW-1185">Reference proteome</keyword>
<dbReference type="Proteomes" id="UP000636709">
    <property type="component" value="Unassembled WGS sequence"/>
</dbReference>
<proteinExistence type="predicted"/>
<dbReference type="AlphaFoldDB" id="A0A835BU20"/>
<feature type="domain" description="BTB" evidence="2">
    <location>
        <begin position="1"/>
        <end position="56"/>
    </location>
</feature>
<evidence type="ECO:0000313" key="4">
    <source>
        <dbReference type="Proteomes" id="UP000636709"/>
    </source>
</evidence>
<name>A0A835BU20_9POAL</name>